<evidence type="ECO:0000256" key="2">
    <source>
        <dbReference type="ARBA" id="ARBA00004322"/>
    </source>
</evidence>
<sequence>MWRLEPAETAQGSEHQLLVGERHVVGRKDCGILIGNDQSISRVHAVLTVSHAESSLARPSCRPALSVKDSSKYGTFVNGEKLTSGSERALCCGDLLKFGVFESKYRVAYSPLVVCSSCLDAESKHVLSSALLALGGHFVSQWTSDCTHLVMTSIKVTVKTICALITSIPIVQPVFFSTLVTAIRSRSPQPSHSSFWPLADEPGINPGDLDLTPRPERRLLFQGKTFQFLHAKQHKRLAVPIALAGGAALCLCSPGQRAEPRHGEAFCVVEPEAGCSQLSSQVLAQDARAWAAQVGVRLHTLGLRMITEAEVGLAVVYCSTHTYCNPSARLPDEVSCVNTNLAGAMLSQNLAGATLSQNLALEPSEGVAPDSTLYAADTQASLILARCHVMSASGSQSQRVDETLDKRSLIPTEATSMSRDPGRPEVRVGTTGATAAAVLRDDVEEAADGSSLSTKSQPRGPCDSTDSARKPAAHAKATITSYFQPSSRKRARHAGTDDEGSPVPPKVSRAAEQPPTLIWPESGDRTSRTCSLPTQPYPGGAAQHEYKDHTTCLCVDNGTRGEDSHQPAPPKTTAGTPRTPAGELGARGGNAEGVPAPSEQSHTQTTTKKKKGFEEFAMEEPTEEGETQEGAGGPSAKRRRYADSPPVKQEPVVAGDPEDVTAPTALLLCEFRSLVLARPTASSHAGLPDTPTLLSGTLRRNFKTFRKAARGVTSTLPRVVIAFSDLYHHEEESDDHAWIEESQRTQEEVLADNLFG</sequence>
<feature type="region of interest" description="Disordered" evidence="11">
    <location>
        <begin position="395"/>
        <end position="428"/>
    </location>
</feature>
<dbReference type="GO" id="GO:0030870">
    <property type="term" value="C:Mre11 complex"/>
    <property type="evidence" value="ECO:0007669"/>
    <property type="project" value="InterPro"/>
</dbReference>
<evidence type="ECO:0000256" key="4">
    <source>
        <dbReference type="ARBA" id="ARBA00022454"/>
    </source>
</evidence>
<gene>
    <name evidence="14" type="primary">NBN</name>
</gene>
<evidence type="ECO:0000256" key="1">
    <source>
        <dbReference type="ARBA" id="ARBA00004286"/>
    </source>
</evidence>
<keyword evidence="6" id="KW-0234">DNA repair</keyword>
<dbReference type="InterPro" id="IPR000253">
    <property type="entry name" value="FHA_dom"/>
</dbReference>
<feature type="domain" description="FHA" evidence="12">
    <location>
        <begin position="17"/>
        <end position="82"/>
    </location>
</feature>
<dbReference type="SUPFAM" id="SSF49879">
    <property type="entry name" value="SMAD/FHA domain"/>
    <property type="match status" value="1"/>
</dbReference>
<dbReference type="KEGG" id="pmrn:116944061"/>
<dbReference type="InterPro" id="IPR043014">
    <property type="entry name" value="Nibrin_BRCT2_sf"/>
</dbReference>
<evidence type="ECO:0000256" key="7">
    <source>
        <dbReference type="ARBA" id="ARBA00023242"/>
    </source>
</evidence>
<evidence type="ECO:0000256" key="8">
    <source>
        <dbReference type="ARBA" id="ARBA00023254"/>
    </source>
</evidence>
<feature type="region of interest" description="Disordered" evidence="11">
    <location>
        <begin position="559"/>
        <end position="656"/>
    </location>
</feature>
<evidence type="ECO:0000256" key="9">
    <source>
        <dbReference type="ARBA" id="ARBA00023306"/>
    </source>
</evidence>
<organism evidence="13 14">
    <name type="scientific">Petromyzon marinus</name>
    <name type="common">Sea lamprey</name>
    <dbReference type="NCBI Taxonomy" id="7757"/>
    <lineage>
        <taxon>Eukaryota</taxon>
        <taxon>Metazoa</taxon>
        <taxon>Chordata</taxon>
        <taxon>Craniata</taxon>
        <taxon>Vertebrata</taxon>
        <taxon>Cyclostomata</taxon>
        <taxon>Hyperoartia</taxon>
        <taxon>Petromyzontiformes</taxon>
        <taxon>Petromyzontidae</taxon>
        <taxon>Petromyzon</taxon>
    </lineage>
</organism>
<dbReference type="Gene3D" id="2.60.200.20">
    <property type="match status" value="1"/>
</dbReference>
<accession>A0AAJ7T8T7</accession>
<dbReference type="Pfam" id="PF16508">
    <property type="entry name" value="NIBRIN_BRCT_II"/>
    <property type="match status" value="1"/>
</dbReference>
<evidence type="ECO:0000256" key="5">
    <source>
        <dbReference type="ARBA" id="ARBA00022763"/>
    </source>
</evidence>
<dbReference type="AlphaFoldDB" id="A0AAJ7T8T7"/>
<keyword evidence="9" id="KW-0131">Cell cycle</keyword>
<proteinExistence type="inferred from homology"/>
<evidence type="ECO:0000313" key="14">
    <source>
        <dbReference type="RefSeq" id="XP_032813355.1"/>
    </source>
</evidence>
<keyword evidence="5" id="KW-0227">DNA damage</keyword>
<dbReference type="SUPFAM" id="SSF52113">
    <property type="entry name" value="BRCT domain"/>
    <property type="match status" value="1"/>
</dbReference>
<keyword evidence="4" id="KW-0158">Chromosome</keyword>
<dbReference type="GO" id="GO:0007095">
    <property type="term" value="P:mitotic G2 DNA damage checkpoint signaling"/>
    <property type="evidence" value="ECO:0007669"/>
    <property type="project" value="InterPro"/>
</dbReference>
<dbReference type="GO" id="GO:0016605">
    <property type="term" value="C:PML body"/>
    <property type="evidence" value="ECO:0007669"/>
    <property type="project" value="UniProtKB-SubCell"/>
</dbReference>
<dbReference type="Gene3D" id="3.40.50.10190">
    <property type="entry name" value="BRCT domain"/>
    <property type="match status" value="1"/>
</dbReference>
<feature type="compositionally biased region" description="Acidic residues" evidence="11">
    <location>
        <begin position="616"/>
        <end position="627"/>
    </location>
</feature>
<dbReference type="InterPro" id="IPR032429">
    <property type="entry name" value="Nibrin_BRCT2"/>
</dbReference>
<evidence type="ECO:0000313" key="13">
    <source>
        <dbReference type="Proteomes" id="UP001318040"/>
    </source>
</evidence>
<dbReference type="PANTHER" id="PTHR12162:SF0">
    <property type="entry name" value="NIBRIN"/>
    <property type="match status" value="1"/>
</dbReference>
<dbReference type="CDD" id="cd17741">
    <property type="entry name" value="BRCT_nibrin"/>
    <property type="match status" value="1"/>
</dbReference>
<dbReference type="Pfam" id="PF08599">
    <property type="entry name" value="Nbs1_C"/>
    <property type="match status" value="1"/>
</dbReference>
<dbReference type="InterPro" id="IPR013908">
    <property type="entry name" value="Nibrin_C"/>
</dbReference>
<dbReference type="RefSeq" id="XP_032813355.1">
    <property type="nucleotide sequence ID" value="XM_032957464.1"/>
</dbReference>
<dbReference type="GO" id="GO:0005694">
    <property type="term" value="C:chromosome"/>
    <property type="evidence" value="ECO:0007669"/>
    <property type="project" value="UniProtKB-SubCell"/>
</dbReference>
<dbReference type="Pfam" id="PF00498">
    <property type="entry name" value="FHA"/>
    <property type="match status" value="1"/>
</dbReference>
<dbReference type="CDD" id="cd22667">
    <property type="entry name" value="FHA_NBN"/>
    <property type="match status" value="1"/>
</dbReference>
<feature type="compositionally biased region" description="Basic and acidic residues" evidence="11">
    <location>
        <begin position="399"/>
        <end position="408"/>
    </location>
</feature>
<dbReference type="GO" id="GO:0051321">
    <property type="term" value="P:meiotic cell cycle"/>
    <property type="evidence" value="ECO:0007669"/>
    <property type="project" value="UniProtKB-KW"/>
</dbReference>
<protein>
    <recommendedName>
        <fullName evidence="3">Nibrin</fullName>
    </recommendedName>
</protein>
<evidence type="ECO:0000256" key="6">
    <source>
        <dbReference type="ARBA" id="ARBA00023204"/>
    </source>
</evidence>
<dbReference type="PROSITE" id="PS50006">
    <property type="entry name" value="FHA_DOMAIN"/>
    <property type="match status" value="1"/>
</dbReference>
<dbReference type="Gene3D" id="3.40.50.10980">
    <property type="entry name" value="Nibrin, BRCT2 domain"/>
    <property type="match status" value="1"/>
</dbReference>
<dbReference type="GO" id="GO:0003684">
    <property type="term" value="F:damaged DNA binding"/>
    <property type="evidence" value="ECO:0007669"/>
    <property type="project" value="TreeGrafter"/>
</dbReference>
<reference evidence="14" key="1">
    <citation type="submission" date="2025-08" db="UniProtKB">
        <authorList>
            <consortium name="RefSeq"/>
        </authorList>
    </citation>
    <scope>IDENTIFICATION</scope>
    <source>
        <tissue evidence="14">Sperm</tissue>
    </source>
</reference>
<evidence type="ECO:0000259" key="12">
    <source>
        <dbReference type="PROSITE" id="PS50006"/>
    </source>
</evidence>
<comment type="subcellular location">
    <subcellularLocation>
        <location evidence="1">Chromosome</location>
    </subcellularLocation>
    <subcellularLocation>
        <location evidence="2">Nucleus</location>
        <location evidence="2">PML body</location>
    </subcellularLocation>
</comment>
<keyword evidence="7" id="KW-0539">Nucleus</keyword>
<dbReference type="GO" id="GO:0000724">
    <property type="term" value="P:double-strand break repair via homologous recombination"/>
    <property type="evidence" value="ECO:0007669"/>
    <property type="project" value="TreeGrafter"/>
</dbReference>
<evidence type="ECO:0000256" key="10">
    <source>
        <dbReference type="ARBA" id="ARBA00044757"/>
    </source>
</evidence>
<evidence type="ECO:0000256" key="3">
    <source>
        <dbReference type="ARBA" id="ARBA00020013"/>
    </source>
</evidence>
<dbReference type="SMART" id="SM00240">
    <property type="entry name" value="FHA"/>
    <property type="match status" value="1"/>
</dbReference>
<feature type="region of interest" description="Disordered" evidence="11">
    <location>
        <begin position="444"/>
        <end position="529"/>
    </location>
</feature>
<comment type="similarity">
    <text evidence="10">Belongs to the Nibrin family.</text>
</comment>
<dbReference type="PANTHER" id="PTHR12162">
    <property type="entry name" value="NIBRIN-RELATED"/>
    <property type="match status" value="1"/>
</dbReference>
<evidence type="ECO:0000256" key="11">
    <source>
        <dbReference type="SAM" id="MobiDB-lite"/>
    </source>
</evidence>
<dbReference type="CTD" id="4683"/>
<dbReference type="FunFam" id="2.60.200.20:FF:000017">
    <property type="entry name" value="Nibrin"/>
    <property type="match status" value="1"/>
</dbReference>
<dbReference type="FunFam" id="3.40.50.10980:FF:000001">
    <property type="entry name" value="Nibrin"/>
    <property type="match status" value="1"/>
</dbReference>
<keyword evidence="8" id="KW-0469">Meiosis</keyword>
<dbReference type="InterPro" id="IPR040227">
    <property type="entry name" value="Nibrin-rel"/>
</dbReference>
<name>A0AAJ7T8T7_PETMA</name>
<dbReference type="Proteomes" id="UP001318040">
    <property type="component" value="Chromosome 20"/>
</dbReference>
<keyword evidence="13" id="KW-1185">Reference proteome</keyword>
<dbReference type="InterPro" id="IPR036420">
    <property type="entry name" value="BRCT_dom_sf"/>
</dbReference>
<dbReference type="InterPro" id="IPR008984">
    <property type="entry name" value="SMAD_FHA_dom_sf"/>
</dbReference>